<evidence type="ECO:0000313" key="1">
    <source>
        <dbReference type="EMBL" id="KDR65484.1"/>
    </source>
</evidence>
<organism evidence="1 2">
    <name type="scientific">Galerina marginata (strain CBS 339.88)</name>
    <dbReference type="NCBI Taxonomy" id="685588"/>
    <lineage>
        <taxon>Eukaryota</taxon>
        <taxon>Fungi</taxon>
        <taxon>Dikarya</taxon>
        <taxon>Basidiomycota</taxon>
        <taxon>Agaricomycotina</taxon>
        <taxon>Agaricomycetes</taxon>
        <taxon>Agaricomycetidae</taxon>
        <taxon>Agaricales</taxon>
        <taxon>Agaricineae</taxon>
        <taxon>Strophariaceae</taxon>
        <taxon>Galerina</taxon>
    </lineage>
</organism>
<dbReference type="Proteomes" id="UP000027222">
    <property type="component" value="Unassembled WGS sequence"/>
</dbReference>
<keyword evidence="2" id="KW-1185">Reference proteome</keyword>
<accession>A0A067SCN7</accession>
<evidence type="ECO:0000313" key="2">
    <source>
        <dbReference type="Proteomes" id="UP000027222"/>
    </source>
</evidence>
<protein>
    <recommendedName>
        <fullName evidence="3">Reverse transcriptase zinc-binding domain-containing protein</fullName>
    </recommendedName>
</protein>
<dbReference type="OrthoDB" id="3230070at2759"/>
<sequence length="135" mass="14792">MKVGPGLLRIASSRPTEEAVSNSEMAVVKPKPILPSTRKGGPYIRESGADAASFARMCMNHAPIGLYYNRFNIDEPHGCSQCGAPRETRSHILSYCPKYERNSPTDRLHGLLMFLLDNPQAFSFTRQAAAPQGIG</sequence>
<dbReference type="EMBL" id="KL142445">
    <property type="protein sequence ID" value="KDR65484.1"/>
    <property type="molecule type" value="Genomic_DNA"/>
</dbReference>
<dbReference type="AlphaFoldDB" id="A0A067SCN7"/>
<name>A0A067SCN7_GALM3</name>
<gene>
    <name evidence="1" type="ORF">GALMADRAFT_148657</name>
</gene>
<reference evidence="2" key="1">
    <citation type="journal article" date="2014" name="Proc. Natl. Acad. Sci. U.S.A.">
        <title>Extensive sampling of basidiomycete genomes demonstrates inadequacy of the white-rot/brown-rot paradigm for wood decay fungi.</title>
        <authorList>
            <person name="Riley R."/>
            <person name="Salamov A.A."/>
            <person name="Brown D.W."/>
            <person name="Nagy L.G."/>
            <person name="Floudas D."/>
            <person name="Held B.W."/>
            <person name="Levasseur A."/>
            <person name="Lombard V."/>
            <person name="Morin E."/>
            <person name="Otillar R."/>
            <person name="Lindquist E.A."/>
            <person name="Sun H."/>
            <person name="LaButti K.M."/>
            <person name="Schmutz J."/>
            <person name="Jabbour D."/>
            <person name="Luo H."/>
            <person name="Baker S.E."/>
            <person name="Pisabarro A.G."/>
            <person name="Walton J.D."/>
            <person name="Blanchette R.A."/>
            <person name="Henrissat B."/>
            <person name="Martin F."/>
            <person name="Cullen D."/>
            <person name="Hibbett D.S."/>
            <person name="Grigoriev I.V."/>
        </authorList>
    </citation>
    <scope>NUCLEOTIDE SEQUENCE [LARGE SCALE GENOMIC DNA]</scope>
    <source>
        <strain evidence="2">CBS 339.88</strain>
    </source>
</reference>
<evidence type="ECO:0008006" key="3">
    <source>
        <dbReference type="Google" id="ProtNLM"/>
    </source>
</evidence>
<dbReference type="HOGENOM" id="CLU_1885936_0_0_1"/>
<proteinExistence type="predicted"/>